<dbReference type="OrthoDB" id="9787933at2"/>
<protein>
    <submittedName>
        <fullName evidence="1">Dienelactone hydrolase</fullName>
    </submittedName>
</protein>
<dbReference type="Pfam" id="PF07366">
    <property type="entry name" value="SnoaL"/>
    <property type="match status" value="1"/>
</dbReference>
<reference evidence="1 2" key="1">
    <citation type="submission" date="2015-11" db="EMBL/GenBank/DDBJ databases">
        <title>Genomic analysis of 38 Legionella species identifies large and diverse effector repertoires.</title>
        <authorList>
            <person name="Burstein D."/>
            <person name="Amaro F."/>
            <person name="Zusman T."/>
            <person name="Lifshitz Z."/>
            <person name="Cohen O."/>
            <person name="Gilbert J.A."/>
            <person name="Pupko T."/>
            <person name="Shuman H.A."/>
            <person name="Segal G."/>
        </authorList>
    </citation>
    <scope>NUCLEOTIDE SEQUENCE [LARGE SCALE GENOMIC DNA]</scope>
    <source>
        <strain evidence="1 2">WIGA</strain>
    </source>
</reference>
<dbReference type="PATRIC" id="fig|447.4.peg.900"/>
<keyword evidence="1" id="KW-0378">Hydrolase</keyword>
<name>A0A0W0RWI0_LEGBO</name>
<dbReference type="InterPro" id="IPR032710">
    <property type="entry name" value="NTF2-like_dom_sf"/>
</dbReference>
<dbReference type="GO" id="GO:0030638">
    <property type="term" value="P:polyketide metabolic process"/>
    <property type="evidence" value="ECO:0007669"/>
    <property type="project" value="InterPro"/>
</dbReference>
<dbReference type="Gene3D" id="3.10.450.50">
    <property type="match status" value="1"/>
</dbReference>
<organism evidence="1 2">
    <name type="scientific">Legionella bozemanae</name>
    <name type="common">Fluoribacter bozemanae</name>
    <dbReference type="NCBI Taxonomy" id="447"/>
    <lineage>
        <taxon>Bacteria</taxon>
        <taxon>Pseudomonadati</taxon>
        <taxon>Pseudomonadota</taxon>
        <taxon>Gammaproteobacteria</taxon>
        <taxon>Legionellales</taxon>
        <taxon>Legionellaceae</taxon>
        <taxon>Legionella</taxon>
    </lineage>
</organism>
<accession>A0A0W0RWI0</accession>
<evidence type="ECO:0000313" key="2">
    <source>
        <dbReference type="Proteomes" id="UP000054695"/>
    </source>
</evidence>
<sequence>MNNQNELTRDQQRLLQIWENHTRYEFEAKNVNQTMKTMIENPYVNHVPTMMGGFGKKEVEQFYSKSFIPKMPQDTETVLVSRTIGTNQIVDELIFKFTHSIRMDWMLKGIEPTGKRVEIPLVAVVAFQDGKIASEHIYWDQASVLVQLGLIHSDNLPVYGIETAHKVMELKNRTNC</sequence>
<evidence type="ECO:0000313" key="1">
    <source>
        <dbReference type="EMBL" id="KTC75400.1"/>
    </source>
</evidence>
<dbReference type="SUPFAM" id="SSF54427">
    <property type="entry name" value="NTF2-like"/>
    <property type="match status" value="1"/>
</dbReference>
<proteinExistence type="predicted"/>
<keyword evidence="2" id="KW-1185">Reference proteome</keyword>
<dbReference type="STRING" id="447.Lboz_0833"/>
<dbReference type="RefSeq" id="WP_058458527.1">
    <property type="nucleotide sequence ID" value="NZ_CAAAIY010000023.1"/>
</dbReference>
<dbReference type="PANTHER" id="PTHR38436:SF3">
    <property type="entry name" value="CARBOXYMETHYLENEBUTENOLIDASE-RELATED"/>
    <property type="match status" value="1"/>
</dbReference>
<dbReference type="Proteomes" id="UP000054695">
    <property type="component" value="Unassembled WGS sequence"/>
</dbReference>
<dbReference type="InterPro" id="IPR009959">
    <property type="entry name" value="Cyclase_SnoaL-like"/>
</dbReference>
<comment type="caution">
    <text evidence="1">The sequence shown here is derived from an EMBL/GenBank/DDBJ whole genome shotgun (WGS) entry which is preliminary data.</text>
</comment>
<dbReference type="GO" id="GO:0016787">
    <property type="term" value="F:hydrolase activity"/>
    <property type="evidence" value="ECO:0007669"/>
    <property type="project" value="UniProtKB-KW"/>
</dbReference>
<dbReference type="PANTHER" id="PTHR38436">
    <property type="entry name" value="POLYKETIDE CYCLASE SNOAL-LIKE DOMAIN"/>
    <property type="match status" value="1"/>
</dbReference>
<dbReference type="EMBL" id="LNXU01000010">
    <property type="protein sequence ID" value="KTC75400.1"/>
    <property type="molecule type" value="Genomic_DNA"/>
</dbReference>
<dbReference type="AlphaFoldDB" id="A0A0W0RWI0"/>
<gene>
    <name evidence="1" type="ORF">Lboz_0833</name>
</gene>